<dbReference type="KEGG" id="sna:Snas_4122"/>
<dbReference type="InterPro" id="IPR017459">
    <property type="entry name" value="Glycosyl_Trfase_fam3_N_dom"/>
</dbReference>
<keyword evidence="13" id="KW-1185">Reference proteome</keyword>
<keyword evidence="2 9" id="KW-0028">Amino-acid biosynthesis</keyword>
<protein>
    <recommendedName>
        <fullName evidence="9">Anthranilate phosphoribosyltransferase</fullName>
        <ecNumber evidence="9">2.4.2.18</ecNumber>
    </recommendedName>
</protein>
<evidence type="ECO:0000256" key="1">
    <source>
        <dbReference type="ARBA" id="ARBA00004907"/>
    </source>
</evidence>
<comment type="function">
    <text evidence="9">Catalyzes the transfer of the phosphoribosyl group of 5-phosphorylribose-1-pyrophosphate (PRPP) to anthranilate to yield N-(5'-phosphoribosyl)-anthranilate (PRA).</text>
</comment>
<comment type="pathway">
    <text evidence="1 9">Amino-acid biosynthesis; L-tryptophan biosynthesis; L-tryptophan from chorismate: step 2/5.</text>
</comment>
<dbReference type="UniPathway" id="UPA00035">
    <property type="reaction ID" value="UER00041"/>
</dbReference>
<evidence type="ECO:0000256" key="4">
    <source>
        <dbReference type="ARBA" id="ARBA00022679"/>
    </source>
</evidence>
<dbReference type="InterPro" id="IPR000312">
    <property type="entry name" value="Glycosyl_Trfase_fam3"/>
</dbReference>
<feature type="binding site" evidence="9">
    <location>
        <position position="169"/>
    </location>
    <ligand>
        <name>anthranilate</name>
        <dbReference type="ChEBI" id="CHEBI:16567"/>
        <label>2</label>
    </ligand>
</feature>
<gene>
    <name evidence="9" type="primary">trpD</name>
    <name evidence="12" type="ordered locus">Snas_4122</name>
</gene>
<comment type="similarity">
    <text evidence="8">In the C-terminal section; belongs to the anthranilate phosphoribosyltransferase family.</text>
</comment>
<feature type="domain" description="Glycosyl transferase family 3" evidence="10">
    <location>
        <begin position="78"/>
        <end position="334"/>
    </location>
</feature>
<keyword evidence="9" id="KW-0460">Magnesium</keyword>
<evidence type="ECO:0000256" key="7">
    <source>
        <dbReference type="ARBA" id="ARBA00052328"/>
    </source>
</evidence>
<dbReference type="SUPFAM" id="SSF52418">
    <property type="entry name" value="Nucleoside phosphorylase/phosphoribosyltransferase catalytic domain"/>
    <property type="match status" value="1"/>
</dbReference>
<keyword evidence="4 9" id="KW-0808">Transferase</keyword>
<dbReference type="InterPro" id="IPR036320">
    <property type="entry name" value="Glycosyl_Trfase_fam3_N_dom_sf"/>
</dbReference>
<keyword evidence="3 9" id="KW-0328">Glycosyltransferase</keyword>
<dbReference type="STRING" id="446470.Snas_4122"/>
<feature type="binding site" evidence="9">
    <location>
        <begin position="86"/>
        <end position="87"/>
    </location>
    <ligand>
        <name>5-phospho-alpha-D-ribose 1-diphosphate</name>
        <dbReference type="ChEBI" id="CHEBI:58017"/>
    </ligand>
</feature>
<feature type="binding site" evidence="9">
    <location>
        <begin position="93"/>
        <end position="96"/>
    </location>
    <ligand>
        <name>5-phospho-alpha-D-ribose 1-diphosphate</name>
        <dbReference type="ChEBI" id="CHEBI:58017"/>
    </ligand>
</feature>
<dbReference type="HAMAP" id="MF_00211">
    <property type="entry name" value="TrpD"/>
    <property type="match status" value="1"/>
</dbReference>
<dbReference type="SUPFAM" id="SSF47648">
    <property type="entry name" value="Nucleoside phosphorylase/phosphoribosyltransferase N-terminal domain"/>
    <property type="match status" value="1"/>
</dbReference>
<feature type="binding site" evidence="9">
    <location>
        <position position="91"/>
    </location>
    <ligand>
        <name>5-phospho-alpha-D-ribose 1-diphosphate</name>
        <dbReference type="ChEBI" id="CHEBI:58017"/>
    </ligand>
</feature>
<proteinExistence type="inferred from homology"/>
<dbReference type="FunFam" id="3.40.1030.10:FF:000002">
    <property type="entry name" value="Anthranilate phosphoribosyltransferase"/>
    <property type="match status" value="1"/>
</dbReference>
<sequence>MGDRSWPQILSTLMAGQELAAADTDWALQEIMAGEAADSQLAAFAVLLRAKGETPSELTGLVTAMLANTSRIKLDFDCADVVGTGGDGAHTVNISTMASIVVAGGGVRVVKHGNRAASSKCGSADLLEELGVPLPLGPEEVTRCVTEAGIGFCFAARFHPGMRHAAAPRRDLGVPTAFNFLGPLTNPAQPRAGAIGCADERMAPIMARVLADRGASALVVRGRDGLDELTLAAPTRVWLVANGSVTETEVDAETLGLPRAPVSALRGGDATYNAEAARQVFAGQPGPVRDAVVLNAAAAFASFEGLTTDISADLDGAMRRGIDKAVQSLDSGAAAETLANWITVASAL</sequence>
<feature type="domain" description="Glycosyl transferase family 3 N-terminal" evidence="11">
    <location>
        <begin position="8"/>
        <end position="67"/>
    </location>
</feature>
<evidence type="ECO:0000259" key="10">
    <source>
        <dbReference type="Pfam" id="PF00591"/>
    </source>
</evidence>
<evidence type="ECO:0000259" key="11">
    <source>
        <dbReference type="Pfam" id="PF02885"/>
    </source>
</evidence>
<evidence type="ECO:0000313" key="12">
    <source>
        <dbReference type="EMBL" id="ADD43773.1"/>
    </source>
</evidence>
<dbReference type="eggNOG" id="COG0547">
    <property type="taxonomic scope" value="Bacteria"/>
</dbReference>
<evidence type="ECO:0000256" key="5">
    <source>
        <dbReference type="ARBA" id="ARBA00022822"/>
    </source>
</evidence>
<dbReference type="Gene3D" id="3.40.1030.10">
    <property type="entry name" value="Nucleoside phosphorylase/phosphoribosyltransferase catalytic domain"/>
    <property type="match status" value="1"/>
</dbReference>
<keyword evidence="5 9" id="KW-0822">Tryptophan biosynthesis</keyword>
<evidence type="ECO:0000256" key="3">
    <source>
        <dbReference type="ARBA" id="ARBA00022676"/>
    </source>
</evidence>
<dbReference type="PANTHER" id="PTHR43285:SF2">
    <property type="entry name" value="ANTHRANILATE PHOSPHORIBOSYLTRANSFERASE"/>
    <property type="match status" value="1"/>
</dbReference>
<evidence type="ECO:0000256" key="8">
    <source>
        <dbReference type="ARBA" id="ARBA00061188"/>
    </source>
</evidence>
<feature type="binding site" evidence="9">
    <location>
        <position position="114"/>
    </location>
    <ligand>
        <name>anthranilate</name>
        <dbReference type="ChEBI" id="CHEBI:16567"/>
        <label>1</label>
    </ligand>
</feature>
<organism evidence="12 13">
    <name type="scientific">Stackebrandtia nassauensis (strain DSM 44728 / CIP 108903 / NRRL B-16338 / NBRC 102104 / LLR-40K-21)</name>
    <dbReference type="NCBI Taxonomy" id="446470"/>
    <lineage>
        <taxon>Bacteria</taxon>
        <taxon>Bacillati</taxon>
        <taxon>Actinomycetota</taxon>
        <taxon>Actinomycetes</taxon>
        <taxon>Glycomycetales</taxon>
        <taxon>Glycomycetaceae</taxon>
        <taxon>Stackebrandtia</taxon>
    </lineage>
</organism>
<evidence type="ECO:0000256" key="2">
    <source>
        <dbReference type="ARBA" id="ARBA00022605"/>
    </source>
</evidence>
<evidence type="ECO:0000256" key="9">
    <source>
        <dbReference type="HAMAP-Rule" id="MF_00211"/>
    </source>
</evidence>
<dbReference type="GO" id="GO:0005829">
    <property type="term" value="C:cytosol"/>
    <property type="evidence" value="ECO:0007669"/>
    <property type="project" value="TreeGrafter"/>
</dbReference>
<dbReference type="InterPro" id="IPR005940">
    <property type="entry name" value="Anthranilate_Pribosyl_Tfrase"/>
</dbReference>
<feature type="binding site" evidence="9">
    <location>
        <position position="83"/>
    </location>
    <ligand>
        <name>5-phospho-alpha-D-ribose 1-diphosphate</name>
        <dbReference type="ChEBI" id="CHEBI:58017"/>
    </ligand>
</feature>
<feature type="binding site" evidence="9">
    <location>
        <position position="83"/>
    </location>
    <ligand>
        <name>anthranilate</name>
        <dbReference type="ChEBI" id="CHEBI:16567"/>
        <label>1</label>
    </ligand>
</feature>
<keyword evidence="9" id="KW-0479">Metal-binding</keyword>
<dbReference type="GO" id="GO:0000162">
    <property type="term" value="P:L-tryptophan biosynthetic process"/>
    <property type="evidence" value="ECO:0007669"/>
    <property type="project" value="UniProtKB-UniRule"/>
</dbReference>
<feature type="binding site" evidence="9">
    <location>
        <position position="227"/>
    </location>
    <ligand>
        <name>Mg(2+)</name>
        <dbReference type="ChEBI" id="CHEBI:18420"/>
        <label>2</label>
    </ligand>
</feature>
<dbReference type="NCBIfam" id="TIGR01245">
    <property type="entry name" value="trpD"/>
    <property type="match status" value="1"/>
</dbReference>
<dbReference type="AlphaFoldDB" id="D3Q123"/>
<dbReference type="GO" id="GO:0000287">
    <property type="term" value="F:magnesium ion binding"/>
    <property type="evidence" value="ECO:0007669"/>
    <property type="project" value="UniProtKB-UniRule"/>
</dbReference>
<comment type="subunit">
    <text evidence="9">Homodimer.</text>
</comment>
<feature type="binding site" evidence="9">
    <location>
        <position position="123"/>
    </location>
    <ligand>
        <name>5-phospho-alpha-D-ribose 1-diphosphate</name>
        <dbReference type="ChEBI" id="CHEBI:58017"/>
    </ligand>
</feature>
<dbReference type="PANTHER" id="PTHR43285">
    <property type="entry name" value="ANTHRANILATE PHOSPHORIBOSYLTRANSFERASE"/>
    <property type="match status" value="1"/>
</dbReference>
<dbReference type="EC" id="2.4.2.18" evidence="9"/>
<dbReference type="EMBL" id="CP001778">
    <property type="protein sequence ID" value="ADD43773.1"/>
    <property type="molecule type" value="Genomic_DNA"/>
</dbReference>
<evidence type="ECO:0000256" key="6">
    <source>
        <dbReference type="ARBA" id="ARBA00023141"/>
    </source>
</evidence>
<comment type="caution">
    <text evidence="9">Lacks conserved residue(s) required for the propagation of feature annotation.</text>
</comment>
<dbReference type="Pfam" id="PF02885">
    <property type="entry name" value="Glycos_trans_3N"/>
    <property type="match status" value="1"/>
</dbReference>
<feature type="binding site" evidence="9">
    <location>
        <begin position="111"/>
        <end position="119"/>
    </location>
    <ligand>
        <name>5-phospho-alpha-D-ribose 1-diphosphate</name>
        <dbReference type="ChEBI" id="CHEBI:58017"/>
    </ligand>
</feature>
<comment type="similarity">
    <text evidence="9">Belongs to the anthranilate phosphoribosyltransferase family.</text>
</comment>
<dbReference type="RefSeq" id="WP_013019344.1">
    <property type="nucleotide sequence ID" value="NC_013947.1"/>
</dbReference>
<dbReference type="GO" id="GO:0004048">
    <property type="term" value="F:anthranilate phosphoribosyltransferase activity"/>
    <property type="evidence" value="ECO:0007669"/>
    <property type="project" value="UniProtKB-UniRule"/>
</dbReference>
<comment type="cofactor">
    <cofactor evidence="9">
        <name>Mg(2+)</name>
        <dbReference type="ChEBI" id="CHEBI:18420"/>
    </cofactor>
    <text evidence="9">Binds 2 magnesium ions per monomer.</text>
</comment>
<dbReference type="InterPro" id="IPR035902">
    <property type="entry name" value="Nuc_phospho_transferase"/>
</dbReference>
<dbReference type="Pfam" id="PF00591">
    <property type="entry name" value="Glycos_transf_3"/>
    <property type="match status" value="1"/>
</dbReference>
<feature type="binding site" evidence="9">
    <location>
        <position position="228"/>
    </location>
    <ligand>
        <name>Mg(2+)</name>
        <dbReference type="ChEBI" id="CHEBI:18420"/>
        <label>2</label>
    </ligand>
</feature>
<dbReference type="HOGENOM" id="CLU_034315_4_1_11"/>
<accession>D3Q123</accession>
<feature type="binding site" evidence="9">
    <location>
        <position position="95"/>
    </location>
    <ligand>
        <name>Mg(2+)</name>
        <dbReference type="ChEBI" id="CHEBI:18420"/>
        <label>1</label>
    </ligand>
</feature>
<dbReference type="OrthoDB" id="9806430at2"/>
<dbReference type="Gene3D" id="1.20.970.10">
    <property type="entry name" value="Transferase, Pyrimidine Nucleoside Phosphorylase, Chain C"/>
    <property type="match status" value="1"/>
</dbReference>
<dbReference type="Proteomes" id="UP000000844">
    <property type="component" value="Chromosome"/>
</dbReference>
<evidence type="ECO:0000313" key="13">
    <source>
        <dbReference type="Proteomes" id="UP000000844"/>
    </source>
</evidence>
<name>D3Q123_STANL</name>
<keyword evidence="6 9" id="KW-0057">Aromatic amino acid biosynthesis</keyword>
<feature type="binding site" evidence="9">
    <location>
        <position position="228"/>
    </location>
    <ligand>
        <name>Mg(2+)</name>
        <dbReference type="ChEBI" id="CHEBI:18420"/>
        <label>1</label>
    </ligand>
</feature>
<comment type="catalytic activity">
    <reaction evidence="7 9">
        <text>N-(5-phospho-beta-D-ribosyl)anthranilate + diphosphate = 5-phospho-alpha-D-ribose 1-diphosphate + anthranilate</text>
        <dbReference type="Rhea" id="RHEA:11768"/>
        <dbReference type="ChEBI" id="CHEBI:16567"/>
        <dbReference type="ChEBI" id="CHEBI:18277"/>
        <dbReference type="ChEBI" id="CHEBI:33019"/>
        <dbReference type="ChEBI" id="CHEBI:58017"/>
        <dbReference type="EC" id="2.4.2.18"/>
    </reaction>
</comment>
<reference evidence="12 13" key="1">
    <citation type="journal article" date="2009" name="Stand. Genomic Sci.">
        <title>Complete genome sequence of Stackebrandtia nassauensis type strain (LLR-40K-21).</title>
        <authorList>
            <person name="Munk C."/>
            <person name="Lapidus A."/>
            <person name="Copeland A."/>
            <person name="Jando M."/>
            <person name="Mayilraj S."/>
            <person name="Glavina Del Rio T."/>
            <person name="Nolan M."/>
            <person name="Chen F."/>
            <person name="Lucas S."/>
            <person name="Tice H."/>
            <person name="Cheng J.F."/>
            <person name="Han C."/>
            <person name="Detter J.C."/>
            <person name="Bruce D."/>
            <person name="Goodwin L."/>
            <person name="Chain P."/>
            <person name="Pitluck S."/>
            <person name="Goker M."/>
            <person name="Ovchinikova G."/>
            <person name="Pati A."/>
            <person name="Ivanova N."/>
            <person name="Mavromatis K."/>
            <person name="Chen A."/>
            <person name="Palaniappan K."/>
            <person name="Land M."/>
            <person name="Hauser L."/>
            <person name="Chang Y.J."/>
            <person name="Jeffries C.D."/>
            <person name="Bristow J."/>
            <person name="Eisen J.A."/>
            <person name="Markowitz V."/>
            <person name="Hugenholtz P."/>
            <person name="Kyrpides N.C."/>
            <person name="Klenk H.P."/>
        </authorList>
    </citation>
    <scope>NUCLEOTIDE SEQUENCE [LARGE SCALE GENOMIC DNA]</scope>
    <source>
        <strain evidence="13">DSM 44728 / CIP 108903 / NRRL B-16338 / NBRC 102104 / LLR-40K-21</strain>
    </source>
</reference>